<organism evidence="4 5">
    <name type="scientific">Brevibacterium siliguriense</name>
    <dbReference type="NCBI Taxonomy" id="1136497"/>
    <lineage>
        <taxon>Bacteria</taxon>
        <taxon>Bacillati</taxon>
        <taxon>Actinomycetota</taxon>
        <taxon>Actinomycetes</taxon>
        <taxon>Micrococcales</taxon>
        <taxon>Brevibacteriaceae</taxon>
        <taxon>Brevibacterium</taxon>
    </lineage>
</organism>
<evidence type="ECO:0000259" key="3">
    <source>
        <dbReference type="Pfam" id="PF00472"/>
    </source>
</evidence>
<comment type="similarity">
    <text evidence="1">Belongs to the prokaryotic/mitochondrial release factor family.</text>
</comment>
<dbReference type="GO" id="GO:0003747">
    <property type="term" value="F:translation release factor activity"/>
    <property type="evidence" value="ECO:0007669"/>
    <property type="project" value="InterPro"/>
</dbReference>
<reference evidence="5" key="1">
    <citation type="submission" date="2016-10" db="EMBL/GenBank/DDBJ databases">
        <authorList>
            <person name="Varghese N."/>
            <person name="Submissions S."/>
        </authorList>
    </citation>
    <scope>NUCLEOTIDE SEQUENCE [LARGE SCALE GENOMIC DNA]</scope>
    <source>
        <strain evidence="5">DSM 23676</strain>
    </source>
</reference>
<dbReference type="OrthoDB" id="9815709at2"/>
<evidence type="ECO:0000256" key="2">
    <source>
        <dbReference type="SAM" id="MobiDB-lite"/>
    </source>
</evidence>
<evidence type="ECO:0000313" key="5">
    <source>
        <dbReference type="Proteomes" id="UP000199597"/>
    </source>
</evidence>
<dbReference type="GO" id="GO:0043022">
    <property type="term" value="F:ribosome binding"/>
    <property type="evidence" value="ECO:0007669"/>
    <property type="project" value="TreeGrafter"/>
</dbReference>
<dbReference type="AlphaFoldDB" id="A0A1H1VMP2"/>
<dbReference type="STRING" id="1136497.SAMN04489752_2703"/>
<dbReference type="GO" id="GO:0004045">
    <property type="term" value="F:peptidyl-tRNA hydrolase activity"/>
    <property type="evidence" value="ECO:0007669"/>
    <property type="project" value="TreeGrafter"/>
</dbReference>
<gene>
    <name evidence="4" type="ORF">SAMN04489752_2703</name>
</gene>
<dbReference type="InterPro" id="IPR000352">
    <property type="entry name" value="Pep_chain_release_fac_I"/>
</dbReference>
<protein>
    <submittedName>
        <fullName evidence="4">Ribosome-associated protein</fullName>
    </submittedName>
</protein>
<feature type="region of interest" description="Disordered" evidence="2">
    <location>
        <begin position="24"/>
        <end position="43"/>
    </location>
</feature>
<dbReference type="RefSeq" id="WP_092014858.1">
    <property type="nucleotide sequence ID" value="NZ_LT629766.1"/>
</dbReference>
<dbReference type="Pfam" id="PF00472">
    <property type="entry name" value="RF-1"/>
    <property type="match status" value="1"/>
</dbReference>
<dbReference type="SUPFAM" id="SSF75620">
    <property type="entry name" value="Release factor"/>
    <property type="match status" value="1"/>
</dbReference>
<dbReference type="EMBL" id="LT629766">
    <property type="protein sequence ID" value="SDS86072.1"/>
    <property type="molecule type" value="Genomic_DNA"/>
</dbReference>
<dbReference type="PANTHER" id="PTHR47814:SF1">
    <property type="entry name" value="PEPTIDYL-TRNA HYDROLASE ARFB"/>
    <property type="match status" value="1"/>
</dbReference>
<dbReference type="PANTHER" id="PTHR47814">
    <property type="entry name" value="PEPTIDYL-TRNA HYDROLASE ARFB"/>
    <property type="match status" value="1"/>
</dbReference>
<dbReference type="InterPro" id="IPR045853">
    <property type="entry name" value="Pep_chain_release_fac_I_sf"/>
</dbReference>
<dbReference type="NCBIfam" id="NF006718">
    <property type="entry name" value="PRK09256.1"/>
    <property type="match status" value="1"/>
</dbReference>
<proteinExistence type="inferred from homology"/>
<evidence type="ECO:0000313" key="4">
    <source>
        <dbReference type="EMBL" id="SDS86072.1"/>
    </source>
</evidence>
<accession>A0A1H1VMP2</accession>
<feature type="region of interest" description="Disordered" evidence="2">
    <location>
        <begin position="104"/>
        <end position="147"/>
    </location>
</feature>
<sequence>MDGDLSVPAGPGIPAGLVVPASELSEQFSRSSGPGGQHVNTSDSRVQLSLDLAAASFLTEPQRERVLNRLAPRLSGTVVTVTAAKQRSQLKNRQDARMRLAQLLRESLAPQVQRRATKPSRNSRRRRVKSEQRRSEIKRNRRRPRLD</sequence>
<feature type="compositionally biased region" description="Basic and acidic residues" evidence="2">
    <location>
        <begin position="129"/>
        <end position="138"/>
    </location>
</feature>
<dbReference type="GO" id="GO:0072344">
    <property type="term" value="P:rescue of stalled ribosome"/>
    <property type="evidence" value="ECO:0007669"/>
    <property type="project" value="TreeGrafter"/>
</dbReference>
<evidence type="ECO:0000256" key="1">
    <source>
        <dbReference type="ARBA" id="ARBA00010835"/>
    </source>
</evidence>
<feature type="compositionally biased region" description="Basic residues" evidence="2">
    <location>
        <begin position="115"/>
        <end position="128"/>
    </location>
</feature>
<dbReference type="Proteomes" id="UP000199597">
    <property type="component" value="Chromosome I"/>
</dbReference>
<keyword evidence="5" id="KW-1185">Reference proteome</keyword>
<name>A0A1H1VMP2_9MICO</name>
<feature type="domain" description="Prokaryotic-type class I peptide chain release factors" evidence="3">
    <location>
        <begin position="19"/>
        <end position="141"/>
    </location>
</feature>
<dbReference type="Gene3D" id="3.30.160.20">
    <property type="match status" value="1"/>
</dbReference>